<dbReference type="Proteomes" id="UP000789920">
    <property type="component" value="Unassembled WGS sequence"/>
</dbReference>
<accession>A0ACA9RWK5</accession>
<proteinExistence type="predicted"/>
<evidence type="ECO:0000313" key="2">
    <source>
        <dbReference type="Proteomes" id="UP000789920"/>
    </source>
</evidence>
<feature type="non-terminal residue" evidence="1">
    <location>
        <position position="169"/>
    </location>
</feature>
<organism evidence="1 2">
    <name type="scientific">Racocetra persica</name>
    <dbReference type="NCBI Taxonomy" id="160502"/>
    <lineage>
        <taxon>Eukaryota</taxon>
        <taxon>Fungi</taxon>
        <taxon>Fungi incertae sedis</taxon>
        <taxon>Mucoromycota</taxon>
        <taxon>Glomeromycotina</taxon>
        <taxon>Glomeromycetes</taxon>
        <taxon>Diversisporales</taxon>
        <taxon>Gigasporaceae</taxon>
        <taxon>Racocetra</taxon>
    </lineage>
</organism>
<sequence length="169" mass="19149">CATNFTHIESGENSRVPNQPPRVIDIKSYDDGTAVVQIIRRNTSATPSAGVCVESLLSLRIIHLNGSVTEIDADLGIQYLNYCFRSVFSTPIRVYPLFNDLILLTYTNATNEGDTSTYYEWGMSYVNPATNVWVPNNAAIKMNIDPRHGFLRFSQVTRQNYSEWKQYDV</sequence>
<keyword evidence="2" id="KW-1185">Reference proteome</keyword>
<dbReference type="EMBL" id="CAJVQC010074446">
    <property type="protein sequence ID" value="CAG8813042.1"/>
    <property type="molecule type" value="Genomic_DNA"/>
</dbReference>
<gene>
    <name evidence="1" type="ORF">RPERSI_LOCUS23672</name>
</gene>
<reference evidence="1" key="1">
    <citation type="submission" date="2021-06" db="EMBL/GenBank/DDBJ databases">
        <authorList>
            <person name="Kallberg Y."/>
            <person name="Tangrot J."/>
            <person name="Rosling A."/>
        </authorList>
    </citation>
    <scope>NUCLEOTIDE SEQUENCE</scope>
    <source>
        <strain evidence="1">MA461A</strain>
    </source>
</reference>
<feature type="non-terminal residue" evidence="1">
    <location>
        <position position="1"/>
    </location>
</feature>
<comment type="caution">
    <text evidence="1">The sequence shown here is derived from an EMBL/GenBank/DDBJ whole genome shotgun (WGS) entry which is preliminary data.</text>
</comment>
<evidence type="ECO:0000313" key="1">
    <source>
        <dbReference type="EMBL" id="CAG8813042.1"/>
    </source>
</evidence>
<protein>
    <submittedName>
        <fullName evidence="1">3246_t:CDS:1</fullName>
    </submittedName>
</protein>
<name>A0ACA9RWK5_9GLOM</name>